<dbReference type="AlphaFoldDB" id="A0A5N4C546"/>
<comment type="subcellular location">
    <subcellularLocation>
        <location evidence="2">Nucleus</location>
    </subcellularLocation>
</comment>
<dbReference type="GO" id="GO:0016567">
    <property type="term" value="P:protein ubiquitination"/>
    <property type="evidence" value="ECO:0007669"/>
    <property type="project" value="InterPro"/>
</dbReference>
<evidence type="ECO:0000256" key="6">
    <source>
        <dbReference type="ARBA" id="ARBA00022843"/>
    </source>
</evidence>
<dbReference type="InterPro" id="IPR029169">
    <property type="entry name" value="PCNP"/>
</dbReference>
<evidence type="ECO:0000256" key="7">
    <source>
        <dbReference type="ARBA" id="ARBA00022990"/>
    </source>
</evidence>
<comment type="subunit">
    <text evidence="3">Interacts with UHRF2/NIRF.</text>
</comment>
<name>A0A5N4C546_CAMDR</name>
<dbReference type="GO" id="GO:0043161">
    <property type="term" value="P:proteasome-mediated ubiquitin-dependent protein catabolic process"/>
    <property type="evidence" value="ECO:0007669"/>
    <property type="project" value="TreeGrafter"/>
</dbReference>
<evidence type="ECO:0000256" key="3">
    <source>
        <dbReference type="ARBA" id="ARBA00011097"/>
    </source>
</evidence>
<keyword evidence="9" id="KW-0131">Cell cycle</keyword>
<gene>
    <name evidence="11" type="ORF">Cadr_000026994</name>
</gene>
<evidence type="ECO:0000256" key="8">
    <source>
        <dbReference type="ARBA" id="ARBA00023242"/>
    </source>
</evidence>
<keyword evidence="5" id="KW-0597">Phosphoprotein</keyword>
<protein>
    <recommendedName>
        <fullName evidence="4">PEST proteolytic signal-containing nuclear protein</fullName>
    </recommendedName>
</protein>
<evidence type="ECO:0000313" key="11">
    <source>
        <dbReference type="EMBL" id="KAB1254022.1"/>
    </source>
</evidence>
<evidence type="ECO:0000256" key="1">
    <source>
        <dbReference type="ARBA" id="ARBA00002646"/>
    </source>
</evidence>
<keyword evidence="12" id="KW-1185">Reference proteome</keyword>
<comment type="caution">
    <text evidence="11">The sequence shown here is derived from an EMBL/GenBank/DDBJ whole genome shotgun (WGS) entry which is preliminary data.</text>
</comment>
<comment type="function">
    <text evidence="1">May be involved in cell cycle regulation.</text>
</comment>
<dbReference type="Proteomes" id="UP000299084">
    <property type="component" value="Unassembled WGS sequence"/>
</dbReference>
<evidence type="ECO:0000256" key="5">
    <source>
        <dbReference type="ARBA" id="ARBA00022553"/>
    </source>
</evidence>
<feature type="region of interest" description="Disordered" evidence="10">
    <location>
        <begin position="225"/>
        <end position="251"/>
    </location>
</feature>
<evidence type="ECO:0000313" key="12">
    <source>
        <dbReference type="Proteomes" id="UP000299084"/>
    </source>
</evidence>
<dbReference type="EMBL" id="JWIN03000035">
    <property type="protein sequence ID" value="KAB1254022.1"/>
    <property type="molecule type" value="Genomic_DNA"/>
</dbReference>
<reference evidence="11 12" key="1">
    <citation type="journal article" date="2019" name="Mol. Ecol. Resour.">
        <title>Improving Illumina assemblies with Hi-C and long reads: an example with the North African dromedary.</title>
        <authorList>
            <person name="Elbers J.P."/>
            <person name="Rogers M.F."/>
            <person name="Perelman P.L."/>
            <person name="Proskuryakova A.A."/>
            <person name="Serdyukova N.A."/>
            <person name="Johnson W.E."/>
            <person name="Horin P."/>
            <person name="Corander J."/>
            <person name="Murphy D."/>
            <person name="Burger P.A."/>
        </authorList>
    </citation>
    <scope>NUCLEOTIDE SEQUENCE [LARGE SCALE GENOMIC DNA]</scope>
    <source>
        <strain evidence="11">Drom800</strain>
        <tissue evidence="11">Blood</tissue>
    </source>
</reference>
<keyword evidence="8" id="KW-0539">Nucleus</keyword>
<evidence type="ECO:0000256" key="4">
    <source>
        <dbReference type="ARBA" id="ARBA00022059"/>
    </source>
</evidence>
<dbReference type="PANTHER" id="PTHR16523:SF6">
    <property type="entry name" value="PEST PROTEOLYTIC SIGNAL-CONTAINING NUCLEAR PROTEIN"/>
    <property type="match status" value="1"/>
</dbReference>
<keyword evidence="6" id="KW-0832">Ubl conjugation</keyword>
<accession>A0A5N4C546</accession>
<evidence type="ECO:0000256" key="2">
    <source>
        <dbReference type="ARBA" id="ARBA00004123"/>
    </source>
</evidence>
<feature type="compositionally biased region" description="Basic and acidic residues" evidence="10">
    <location>
        <begin position="132"/>
        <end position="143"/>
    </location>
</feature>
<feature type="compositionally biased region" description="Polar residues" evidence="10">
    <location>
        <begin position="227"/>
        <end position="237"/>
    </location>
</feature>
<sequence>MLEMGIPQRPVRCNLPFPDIQPSTPLLNPFTDRVSPGGAGTEMSLLDCDIIYPNDWIWELAGSTVAMCQEERMESCDSAIAWSKLLSCRSTVGSFYEKPEKPQQAGAAGGPEEEAEKPVKTKTVSSSNGEESSGRSAEKRSAEEELADLPTKPTKISKFGFAIGSQTTKKASAISIKLGSSKPKGTVPTLAPKTLSVAAAFNEVEDSEPEEMPPEAKMRMKNIGRDTPTSAEASSFNKGKYGFSDNQKLWE</sequence>
<dbReference type="Pfam" id="PF15473">
    <property type="entry name" value="PCNP"/>
    <property type="match status" value="1"/>
</dbReference>
<keyword evidence="7" id="KW-0007">Acetylation</keyword>
<organism evidence="11 12">
    <name type="scientific">Camelus dromedarius</name>
    <name type="common">Dromedary</name>
    <name type="synonym">Arabian camel</name>
    <dbReference type="NCBI Taxonomy" id="9838"/>
    <lineage>
        <taxon>Eukaryota</taxon>
        <taxon>Metazoa</taxon>
        <taxon>Chordata</taxon>
        <taxon>Craniata</taxon>
        <taxon>Vertebrata</taxon>
        <taxon>Euteleostomi</taxon>
        <taxon>Mammalia</taxon>
        <taxon>Eutheria</taxon>
        <taxon>Laurasiatheria</taxon>
        <taxon>Artiodactyla</taxon>
        <taxon>Tylopoda</taxon>
        <taxon>Camelidae</taxon>
        <taxon>Camelus</taxon>
    </lineage>
</organism>
<dbReference type="PANTHER" id="PTHR16523">
    <property type="entry name" value="PEST PROTEOLYTIC SIGNAL-CONTAINING NUCLEAR PROTEIN"/>
    <property type="match status" value="1"/>
</dbReference>
<evidence type="ECO:0000256" key="10">
    <source>
        <dbReference type="SAM" id="MobiDB-lite"/>
    </source>
</evidence>
<dbReference type="GO" id="GO:0005634">
    <property type="term" value="C:nucleus"/>
    <property type="evidence" value="ECO:0007669"/>
    <property type="project" value="UniProtKB-SubCell"/>
</dbReference>
<feature type="region of interest" description="Disordered" evidence="10">
    <location>
        <begin position="98"/>
        <end position="151"/>
    </location>
</feature>
<proteinExistence type="predicted"/>
<evidence type="ECO:0000256" key="9">
    <source>
        <dbReference type="ARBA" id="ARBA00023306"/>
    </source>
</evidence>